<dbReference type="AlphaFoldDB" id="A0A8B7TZZ6"/>
<dbReference type="KEGG" id="ccan:109681872"/>
<dbReference type="OrthoDB" id="3176171at2759"/>
<evidence type="ECO:0000313" key="1">
    <source>
        <dbReference type="RefSeq" id="XP_020012437.1"/>
    </source>
</evidence>
<gene>
    <name evidence="1" type="primary">LOC109681872</name>
</gene>
<proteinExistence type="predicted"/>
<dbReference type="RefSeq" id="XP_020012437.1">
    <property type="nucleotide sequence ID" value="XM_020156848.1"/>
</dbReference>
<sequence>NLMSSSVSALDTVTTTALESLASVPENVLARVSQISNMILEEQSLAAQSKTVLQKLINELTSGLLSSLETILSPTVVSILKVNRQLQHIFKTSWMIAEKIEDQKKEIDDFLSILCNHLNELRENTVSSLVESQNLCESLSEDLKTVKKTHSQELSQLINLWADRFCALEEKCENIQKPLSCAQEDTKQKSKDIIDKTTFHSTKMFAVSDGLAQELRNFNQEGTKLVQDSMKYCNTLNSNLETVSQETEQRFKSLNLSTACFSEQWTSCLNKREEELQNLLE</sequence>
<feature type="non-terminal residue" evidence="1">
    <location>
        <position position="281"/>
    </location>
</feature>
<organism evidence="1">
    <name type="scientific">Castor canadensis</name>
    <name type="common">American beaver</name>
    <dbReference type="NCBI Taxonomy" id="51338"/>
    <lineage>
        <taxon>Eukaryota</taxon>
        <taxon>Metazoa</taxon>
        <taxon>Chordata</taxon>
        <taxon>Craniata</taxon>
        <taxon>Vertebrata</taxon>
        <taxon>Euteleostomi</taxon>
        <taxon>Mammalia</taxon>
        <taxon>Eutheria</taxon>
        <taxon>Euarchontoglires</taxon>
        <taxon>Glires</taxon>
        <taxon>Rodentia</taxon>
        <taxon>Castorimorpha</taxon>
        <taxon>Castoridae</taxon>
        <taxon>Castor</taxon>
    </lineage>
</organism>
<name>A0A8B7TZZ6_CASCN</name>
<reference evidence="1" key="1">
    <citation type="submission" date="2025-08" db="UniProtKB">
        <authorList>
            <consortium name="RefSeq"/>
        </authorList>
    </citation>
    <scope>IDENTIFICATION</scope>
    <source>
        <tissue evidence="1">Leukocyte</tissue>
    </source>
</reference>
<protein>
    <submittedName>
        <fullName evidence="1">Kinesin-like protein KIF11</fullName>
    </submittedName>
</protein>
<accession>A0A8B7TZZ6</accession>
<feature type="non-terminal residue" evidence="1">
    <location>
        <position position="1"/>
    </location>
</feature>